<sequence>MVVVQDAETGEWIEVDLPSMDDDDDHDAVDNEAEPAEFVAAATTYEKAGMFTPFAVGKQGATQSTRKMGTLVGWEHKMERRRQNGQAKVRESLHGLQRQLANPKLSSDERSRLQIRLLDVMKTMYKRQQEATVKDELEREEQRGVAMHAEKSEEGRARLKRQFDRDRGHYRAQIERIKEECNLALTATMEKFNMLR</sequence>
<organism evidence="2 3">
    <name type="scientific">Aphanomyces stellatus</name>
    <dbReference type="NCBI Taxonomy" id="120398"/>
    <lineage>
        <taxon>Eukaryota</taxon>
        <taxon>Sar</taxon>
        <taxon>Stramenopiles</taxon>
        <taxon>Oomycota</taxon>
        <taxon>Saprolegniomycetes</taxon>
        <taxon>Saprolegniales</taxon>
        <taxon>Verrucalvaceae</taxon>
        <taxon>Aphanomyces</taxon>
    </lineage>
</organism>
<evidence type="ECO:0000313" key="3">
    <source>
        <dbReference type="Proteomes" id="UP000332933"/>
    </source>
</evidence>
<gene>
    <name evidence="2" type="primary">Aste57867_8989</name>
    <name evidence="1" type="ORF">As57867_008954</name>
    <name evidence="2" type="ORF">ASTE57867_8989</name>
</gene>
<proteinExistence type="predicted"/>
<dbReference type="OrthoDB" id="62949at2759"/>
<reference evidence="1" key="2">
    <citation type="submission" date="2019-06" db="EMBL/GenBank/DDBJ databases">
        <title>Genomics analysis of Aphanomyces spp. identifies a new class of oomycete effector associated with host adaptation.</title>
        <authorList>
            <person name="Gaulin E."/>
        </authorList>
    </citation>
    <scope>NUCLEOTIDE SEQUENCE</scope>
    <source>
        <strain evidence="1">CBS 578.67</strain>
    </source>
</reference>
<dbReference type="AlphaFoldDB" id="A0A485KLW7"/>
<dbReference type="EMBL" id="VJMH01005122">
    <property type="protein sequence ID" value="KAF0700460.1"/>
    <property type="molecule type" value="Genomic_DNA"/>
</dbReference>
<reference evidence="2 3" key="1">
    <citation type="submission" date="2019-03" db="EMBL/GenBank/DDBJ databases">
        <authorList>
            <person name="Gaulin E."/>
            <person name="Dumas B."/>
        </authorList>
    </citation>
    <scope>NUCLEOTIDE SEQUENCE [LARGE SCALE GENOMIC DNA]</scope>
    <source>
        <strain evidence="2">CBS 568.67</strain>
    </source>
</reference>
<accession>A0A485KLW7</accession>
<evidence type="ECO:0000313" key="2">
    <source>
        <dbReference type="EMBL" id="VFT85873.1"/>
    </source>
</evidence>
<dbReference type="EMBL" id="CAADRA010005143">
    <property type="protein sequence ID" value="VFT85873.1"/>
    <property type="molecule type" value="Genomic_DNA"/>
</dbReference>
<name>A0A485KLW7_9STRA</name>
<protein>
    <submittedName>
        <fullName evidence="2">Aste57867_8989 protein</fullName>
    </submittedName>
</protein>
<dbReference type="Proteomes" id="UP000332933">
    <property type="component" value="Unassembled WGS sequence"/>
</dbReference>
<evidence type="ECO:0000313" key="1">
    <source>
        <dbReference type="EMBL" id="KAF0700460.1"/>
    </source>
</evidence>
<keyword evidence="3" id="KW-1185">Reference proteome</keyword>